<keyword evidence="5" id="KW-1185">Reference proteome</keyword>
<reference evidence="4 5" key="1">
    <citation type="submission" date="2010-02" db="EMBL/GenBank/DDBJ databases">
        <authorList>
            <person name="Weinstock G."/>
            <person name="Sodergren E."/>
            <person name="Clifton S."/>
            <person name="Fulton L."/>
            <person name="Fulton B."/>
            <person name="Courtney L."/>
            <person name="Fronick C."/>
            <person name="Harrison M."/>
            <person name="Strong C."/>
            <person name="Farmer C."/>
            <person name="Delahaunty K."/>
            <person name="Markovic C."/>
            <person name="Hall O."/>
            <person name="Minx P."/>
            <person name="Tomlinson C."/>
            <person name="Mitreva M."/>
            <person name="Nelson J."/>
            <person name="Hou S."/>
            <person name="Wollam A."/>
            <person name="Pepin K.H."/>
            <person name="Johnson M."/>
            <person name="Bhonagiri V."/>
            <person name="Zhang X."/>
            <person name="Suruliraj S."/>
            <person name="Warren W."/>
            <person name="Chinwalla A."/>
            <person name="Mardis E.R."/>
            <person name="Wilson R.K."/>
        </authorList>
    </citation>
    <scope>NUCLEOTIDE SEQUENCE [LARGE SCALE GENOMIC DNA]</scope>
    <source>
        <strain evidence="4 5">DSM 2876</strain>
    </source>
</reference>
<dbReference type="PANTHER" id="PTHR43046">
    <property type="entry name" value="GDP-MANNOSE MANNOSYL HYDROLASE"/>
    <property type="match status" value="1"/>
</dbReference>
<name>D4S346_9FIRM</name>
<dbReference type="SUPFAM" id="SSF55811">
    <property type="entry name" value="Nudix"/>
    <property type="match status" value="1"/>
</dbReference>
<sequence length="156" mass="17908">MQIEIEIDNYISFDTFKERKAARAIIKDGDRFLLVRGPEGDFKFPGGGQENGENLSKTLCREVMEETGYEIAGGTIRDFGTVKELRKKTGTVVMLSHYFTCCVTGKSEVHNGDYVPVWLTLKEAFAINSGIKDYEKFPWVLRENYVMEYLLHNRHV</sequence>
<dbReference type="RefSeq" id="WP_005604757.1">
    <property type="nucleotide sequence ID" value="NZ_GG663526.1"/>
</dbReference>
<dbReference type="PROSITE" id="PS51462">
    <property type="entry name" value="NUDIX"/>
    <property type="match status" value="1"/>
</dbReference>
<evidence type="ECO:0000259" key="3">
    <source>
        <dbReference type="PROSITE" id="PS51462"/>
    </source>
</evidence>
<comment type="caution">
    <text evidence="4">The sequence shown here is derived from an EMBL/GenBank/DDBJ whole genome shotgun (WGS) entry which is preliminary data.</text>
</comment>
<dbReference type="Gene3D" id="3.90.79.10">
    <property type="entry name" value="Nucleoside Triphosphate Pyrophosphohydrolase"/>
    <property type="match status" value="1"/>
</dbReference>
<dbReference type="Pfam" id="PF00293">
    <property type="entry name" value="NUDIX"/>
    <property type="match status" value="1"/>
</dbReference>
<dbReference type="AlphaFoldDB" id="D4S346"/>
<dbReference type="eggNOG" id="COG0494">
    <property type="taxonomic scope" value="Bacteria"/>
</dbReference>
<feature type="domain" description="Nudix hydrolase" evidence="3">
    <location>
        <begin position="17"/>
        <end position="142"/>
    </location>
</feature>
<gene>
    <name evidence="4" type="ORF">BUTYVIB_02525</name>
</gene>
<keyword evidence="2 4" id="KW-0378">Hydrolase</keyword>
<dbReference type="STRING" id="45851.BHV86_03750"/>
<dbReference type="GeneID" id="98919048"/>
<organism evidence="4 5">
    <name type="scientific">Eshraghiella crossota DSM 2876</name>
    <dbReference type="NCBI Taxonomy" id="511680"/>
    <lineage>
        <taxon>Bacteria</taxon>
        <taxon>Bacillati</taxon>
        <taxon>Bacillota</taxon>
        <taxon>Clostridia</taxon>
        <taxon>Lachnospirales</taxon>
        <taxon>Lachnospiraceae</taxon>
        <taxon>Eshraghiella</taxon>
    </lineage>
</organism>
<proteinExistence type="predicted"/>
<dbReference type="Proteomes" id="UP000006238">
    <property type="component" value="Unassembled WGS sequence"/>
</dbReference>
<dbReference type="InterPro" id="IPR015797">
    <property type="entry name" value="NUDIX_hydrolase-like_dom_sf"/>
</dbReference>
<dbReference type="InterPro" id="IPR020084">
    <property type="entry name" value="NUDIX_hydrolase_CS"/>
</dbReference>
<evidence type="ECO:0000256" key="2">
    <source>
        <dbReference type="ARBA" id="ARBA00022801"/>
    </source>
</evidence>
<accession>D4S346</accession>
<dbReference type="EMBL" id="ABWN01000043">
    <property type="protein sequence ID" value="EFF67327.1"/>
    <property type="molecule type" value="Genomic_DNA"/>
</dbReference>
<dbReference type="PANTHER" id="PTHR43046:SF14">
    <property type="entry name" value="MUTT_NUDIX FAMILY PROTEIN"/>
    <property type="match status" value="1"/>
</dbReference>
<evidence type="ECO:0000313" key="5">
    <source>
        <dbReference type="Proteomes" id="UP000006238"/>
    </source>
</evidence>
<dbReference type="InterPro" id="IPR000086">
    <property type="entry name" value="NUDIX_hydrolase_dom"/>
</dbReference>
<evidence type="ECO:0000256" key="1">
    <source>
        <dbReference type="ARBA" id="ARBA00001946"/>
    </source>
</evidence>
<dbReference type="PROSITE" id="PS00893">
    <property type="entry name" value="NUDIX_BOX"/>
    <property type="match status" value="1"/>
</dbReference>
<evidence type="ECO:0000313" key="4">
    <source>
        <dbReference type="EMBL" id="EFF67327.1"/>
    </source>
</evidence>
<dbReference type="GO" id="GO:0016787">
    <property type="term" value="F:hydrolase activity"/>
    <property type="evidence" value="ECO:0007669"/>
    <property type="project" value="UniProtKB-KW"/>
</dbReference>
<protein>
    <submittedName>
        <fullName evidence="4">Hydrolase, NUDIX family</fullName>
    </submittedName>
</protein>
<comment type="cofactor">
    <cofactor evidence="1">
        <name>Mg(2+)</name>
        <dbReference type="ChEBI" id="CHEBI:18420"/>
    </cofactor>
</comment>
<dbReference type="HOGENOM" id="CLU_106692_2_0_9"/>